<organism evidence="2 3">
    <name type="scientific">Ascobolus immersus RN42</name>
    <dbReference type="NCBI Taxonomy" id="1160509"/>
    <lineage>
        <taxon>Eukaryota</taxon>
        <taxon>Fungi</taxon>
        <taxon>Dikarya</taxon>
        <taxon>Ascomycota</taxon>
        <taxon>Pezizomycotina</taxon>
        <taxon>Pezizomycetes</taxon>
        <taxon>Pezizales</taxon>
        <taxon>Ascobolaceae</taxon>
        <taxon>Ascobolus</taxon>
    </lineage>
</organism>
<keyword evidence="3" id="KW-1185">Reference proteome</keyword>
<evidence type="ECO:0000313" key="3">
    <source>
        <dbReference type="Proteomes" id="UP000275078"/>
    </source>
</evidence>
<sequence>MDFDLLLMALEDRNYMRNSGFCQPEGVEGLTAWITAAREFSIKGSKYVVGEDLARFSERMFQLQLYGHYDQYWESDDEREDLRNDLEDACEKLPDQPGSYESTDDEEYDLNRPEDSRSEQSGDSDSMSVDVENESLDGDDMQVDS</sequence>
<proteinExistence type="predicted"/>
<feature type="compositionally biased region" description="Basic and acidic residues" evidence="1">
    <location>
        <begin position="109"/>
        <end position="120"/>
    </location>
</feature>
<feature type="region of interest" description="Disordered" evidence="1">
    <location>
        <begin position="77"/>
        <end position="145"/>
    </location>
</feature>
<dbReference type="Proteomes" id="UP000275078">
    <property type="component" value="Unassembled WGS sequence"/>
</dbReference>
<gene>
    <name evidence="2" type="ORF">BJ508DRAFT_334255</name>
</gene>
<reference evidence="2 3" key="1">
    <citation type="journal article" date="2018" name="Nat. Ecol. Evol.">
        <title>Pezizomycetes genomes reveal the molecular basis of ectomycorrhizal truffle lifestyle.</title>
        <authorList>
            <person name="Murat C."/>
            <person name="Payen T."/>
            <person name="Noel B."/>
            <person name="Kuo A."/>
            <person name="Morin E."/>
            <person name="Chen J."/>
            <person name="Kohler A."/>
            <person name="Krizsan K."/>
            <person name="Balestrini R."/>
            <person name="Da Silva C."/>
            <person name="Montanini B."/>
            <person name="Hainaut M."/>
            <person name="Levati E."/>
            <person name="Barry K.W."/>
            <person name="Belfiori B."/>
            <person name="Cichocki N."/>
            <person name="Clum A."/>
            <person name="Dockter R.B."/>
            <person name="Fauchery L."/>
            <person name="Guy J."/>
            <person name="Iotti M."/>
            <person name="Le Tacon F."/>
            <person name="Lindquist E.A."/>
            <person name="Lipzen A."/>
            <person name="Malagnac F."/>
            <person name="Mello A."/>
            <person name="Molinier V."/>
            <person name="Miyauchi S."/>
            <person name="Poulain J."/>
            <person name="Riccioni C."/>
            <person name="Rubini A."/>
            <person name="Sitrit Y."/>
            <person name="Splivallo R."/>
            <person name="Traeger S."/>
            <person name="Wang M."/>
            <person name="Zifcakova L."/>
            <person name="Wipf D."/>
            <person name="Zambonelli A."/>
            <person name="Paolocci F."/>
            <person name="Nowrousian M."/>
            <person name="Ottonello S."/>
            <person name="Baldrian P."/>
            <person name="Spatafora J.W."/>
            <person name="Henrissat B."/>
            <person name="Nagy L.G."/>
            <person name="Aury J.M."/>
            <person name="Wincker P."/>
            <person name="Grigoriev I.V."/>
            <person name="Bonfante P."/>
            <person name="Martin F.M."/>
        </authorList>
    </citation>
    <scope>NUCLEOTIDE SEQUENCE [LARGE SCALE GENOMIC DNA]</scope>
    <source>
        <strain evidence="2 3">RN42</strain>
    </source>
</reference>
<feature type="compositionally biased region" description="Basic and acidic residues" evidence="1">
    <location>
        <begin position="80"/>
        <end position="94"/>
    </location>
</feature>
<evidence type="ECO:0000313" key="2">
    <source>
        <dbReference type="EMBL" id="RPA73239.1"/>
    </source>
</evidence>
<dbReference type="AlphaFoldDB" id="A0A3N4HGR3"/>
<protein>
    <submittedName>
        <fullName evidence="2">Uncharacterized protein</fullName>
    </submittedName>
</protein>
<dbReference type="EMBL" id="ML119828">
    <property type="protein sequence ID" value="RPA73239.1"/>
    <property type="molecule type" value="Genomic_DNA"/>
</dbReference>
<feature type="compositionally biased region" description="Acidic residues" evidence="1">
    <location>
        <begin position="131"/>
        <end position="145"/>
    </location>
</feature>
<name>A0A3N4HGR3_ASCIM</name>
<evidence type="ECO:0000256" key="1">
    <source>
        <dbReference type="SAM" id="MobiDB-lite"/>
    </source>
</evidence>
<accession>A0A3N4HGR3</accession>